<dbReference type="GO" id="GO:0008198">
    <property type="term" value="F:ferrous iron binding"/>
    <property type="evidence" value="ECO:0007669"/>
    <property type="project" value="TreeGrafter"/>
</dbReference>
<dbReference type="GO" id="GO:0006307">
    <property type="term" value="P:DNA alkylation repair"/>
    <property type="evidence" value="ECO:0007669"/>
    <property type="project" value="TreeGrafter"/>
</dbReference>
<name>A0A232M3J7_9EURO</name>
<comment type="caution">
    <text evidence="2">The sequence shown here is derived from an EMBL/GenBank/DDBJ whole genome shotgun (WGS) entry which is preliminary data.</text>
</comment>
<dbReference type="Pfam" id="PF13532">
    <property type="entry name" value="2OG-FeII_Oxy_2"/>
    <property type="match status" value="1"/>
</dbReference>
<dbReference type="AlphaFoldDB" id="A0A232M3J7"/>
<dbReference type="InterPro" id="IPR027450">
    <property type="entry name" value="AlkB-like"/>
</dbReference>
<organism evidence="2 3">
    <name type="scientific">Elaphomyces granulatus</name>
    <dbReference type="NCBI Taxonomy" id="519963"/>
    <lineage>
        <taxon>Eukaryota</taxon>
        <taxon>Fungi</taxon>
        <taxon>Dikarya</taxon>
        <taxon>Ascomycota</taxon>
        <taxon>Pezizomycotina</taxon>
        <taxon>Eurotiomycetes</taxon>
        <taxon>Eurotiomycetidae</taxon>
        <taxon>Eurotiales</taxon>
        <taxon>Elaphomycetaceae</taxon>
        <taxon>Elaphomyces</taxon>
    </lineage>
</organism>
<sequence length="689" mass="78287">MGKRKAPPAVSQGPRKRVGKWFFQFPRGRLVVEAEKKKEDPPKLPPVCGEPPAWAETRTELSDAIPWFRMVQGGMHQLDKVLLGALIDSDSGPRAFMDDEIVLTTLWVIVPPSELEIANDQSGGGKQKEDGKWELTKGHGESAKGIPAARTSMATKTAVGIVIGDQNTILRRKLPHRFNILAYFRVSYIWFEKYNGTTFGRIRYDKVDLAEKSWWAAEGSGEPVPLDRRRNGRPESRQCSTCHQLSFRVYDQGWMCLQSTCRRFWKIGESDPPLDLTYNSAFLRFREDPDESLLPYSSLVPDLLSTFPNDISDYHFSPITLKGIVCPLCRKCVSRKWWNGWWCTDPSDSTASSCRFNKRLDMPPVSLRSVVPDLEIGAIKRAVGPNPKPPHQIPPDVQFSRAYLKLTYHIERVGSVTHFMANRDTLGRPNGPNDLFAQLQAANLGLRRNRLRTMAEGTLTKHFATNYGVPYKFTVDMPSNYNIRFSEAPLAVMHALGRLTWAARTVAGEDTLPNELLLVGYFETMSMGYHDDGESGLGPTVTTLSLGGRATMKVRMKREYYLGFHKSRDDLVKDDPVLVGCCKYEERIALKGEFDNRSITKEQYDQRRTEIFKTVIKPGQVKPLIEMRLQHGDFVVMHGANLQKYYEHSVETSDKLRYALTARYIKPKNEAERRAGEFQLTSDMEYNGE</sequence>
<dbReference type="Proteomes" id="UP000243515">
    <property type="component" value="Unassembled WGS sequence"/>
</dbReference>
<proteinExistence type="predicted"/>
<dbReference type="SUPFAM" id="SSF51197">
    <property type="entry name" value="Clavaminate synthase-like"/>
    <property type="match status" value="1"/>
</dbReference>
<dbReference type="EMBL" id="NPHW01002680">
    <property type="protein sequence ID" value="OXV10959.1"/>
    <property type="molecule type" value="Genomic_DNA"/>
</dbReference>
<dbReference type="InterPro" id="IPR037151">
    <property type="entry name" value="AlkB-like_sf"/>
</dbReference>
<dbReference type="Gene3D" id="2.60.120.590">
    <property type="entry name" value="Alpha-ketoglutarate-dependent dioxygenase AlkB-like"/>
    <property type="match status" value="1"/>
</dbReference>
<dbReference type="GO" id="GO:0051747">
    <property type="term" value="F:cytosine C-5 DNA demethylase activity"/>
    <property type="evidence" value="ECO:0007669"/>
    <property type="project" value="TreeGrafter"/>
</dbReference>
<gene>
    <name evidence="2" type="ORF">Egran_01280</name>
</gene>
<dbReference type="OrthoDB" id="2163491at2759"/>
<dbReference type="GO" id="GO:0035516">
    <property type="term" value="F:broad specificity oxidative DNA demethylase activity"/>
    <property type="evidence" value="ECO:0007669"/>
    <property type="project" value="TreeGrafter"/>
</dbReference>
<evidence type="ECO:0000259" key="1">
    <source>
        <dbReference type="Pfam" id="PF13532"/>
    </source>
</evidence>
<dbReference type="PANTHER" id="PTHR31573:SF4">
    <property type="entry name" value="FE2OG DIOXYGENASE DOMAIN-CONTAINING PROTEIN"/>
    <property type="match status" value="1"/>
</dbReference>
<evidence type="ECO:0000313" key="2">
    <source>
        <dbReference type="EMBL" id="OXV10959.1"/>
    </source>
</evidence>
<protein>
    <recommendedName>
        <fullName evidence="1">Alpha-ketoglutarate-dependent dioxygenase AlkB-like domain-containing protein</fullName>
    </recommendedName>
</protein>
<dbReference type="PANTHER" id="PTHR31573">
    <property type="entry name" value="ALPHA-KETOGLUTARATE-DEPENDENT DIOXYGENASE ALKB HOMOLOG 2"/>
    <property type="match status" value="1"/>
</dbReference>
<evidence type="ECO:0000313" key="3">
    <source>
        <dbReference type="Proteomes" id="UP000243515"/>
    </source>
</evidence>
<dbReference type="InterPro" id="IPR032852">
    <property type="entry name" value="ALKBH2"/>
</dbReference>
<feature type="domain" description="Alpha-ketoglutarate-dependent dioxygenase AlkB-like" evidence="1">
    <location>
        <begin position="483"/>
        <end position="655"/>
    </location>
</feature>
<keyword evidence="3" id="KW-1185">Reference proteome</keyword>
<reference evidence="2 3" key="1">
    <citation type="journal article" date="2015" name="Environ. Microbiol.">
        <title>Metagenome sequence of Elaphomyces granulatus from sporocarp tissue reveals Ascomycota ectomycorrhizal fingerprints of genome expansion and a Proteobacteria-rich microbiome.</title>
        <authorList>
            <person name="Quandt C.A."/>
            <person name="Kohler A."/>
            <person name="Hesse C.N."/>
            <person name="Sharpton T.J."/>
            <person name="Martin F."/>
            <person name="Spatafora J.W."/>
        </authorList>
    </citation>
    <scope>NUCLEOTIDE SEQUENCE [LARGE SCALE GENOMIC DNA]</scope>
    <source>
        <strain evidence="2 3">OSC145934</strain>
    </source>
</reference>
<accession>A0A232M3J7</accession>